<proteinExistence type="predicted"/>
<evidence type="ECO:0000313" key="1">
    <source>
        <dbReference type="EMBL" id="HHK68656.1"/>
    </source>
</evidence>
<name>A0A7C5LEH8_CALS0</name>
<organism evidence="1">
    <name type="scientific">Caldiarchaeum subterraneum</name>
    <dbReference type="NCBI Taxonomy" id="311458"/>
    <lineage>
        <taxon>Archaea</taxon>
        <taxon>Nitrososphaerota</taxon>
        <taxon>Candidatus Caldarchaeales</taxon>
        <taxon>Candidatus Caldarchaeaceae</taxon>
        <taxon>Candidatus Caldarchaeum</taxon>
    </lineage>
</organism>
<accession>A0A7C5LEH8</accession>
<protein>
    <submittedName>
        <fullName evidence="1">Uncharacterized protein</fullName>
    </submittedName>
</protein>
<gene>
    <name evidence="1" type="ORF">ENM11_05840</name>
</gene>
<comment type="caution">
    <text evidence="1">The sequence shown here is derived from an EMBL/GenBank/DDBJ whole genome shotgun (WGS) entry which is preliminary data.</text>
</comment>
<dbReference type="EMBL" id="DRWN01000047">
    <property type="protein sequence ID" value="HHK68656.1"/>
    <property type="molecule type" value="Genomic_DNA"/>
</dbReference>
<sequence length="516" mass="56687">MKTKVVFAVLLLCLASIGTGSSQPSLSRHIHVAKGGLVFVTDTIPVESDSMRLELGIPPDMLKNLVGYMLAGQEGDIEVKGIEDDVLWILVKPADRWVGGAVSVVTVWRNMLVESSGGQYLMVIPANPILREKIEKISVALSFDGTPSITSVTPITVSSDKTTASGEVKDIDALQFRTITAYFEIPDLIRYVVERANVKVDLATNTIEAQIHVRNAGTTPFNSMEFYLGKNVTVSSTTAGLLKLGHSWDAGMGVLTVSFPDTLKAGEGIAVNIVYVDRNIARQTDGQTIVRLPQLLNTTFADYALTVKTPPAESLSFDGEPWSLKVVENNRREVMFRYTDIYVTGRETVRLTVAEVQTFPTPALLLLAVAVVASVQIITLRQRRTTRETPAQLTNLRKAVEKLVETILGELDSLKREKPAKPSRLVEDQTRLVMETIAEVRKGVKTGELAAGLNTLDKLVRELHTTLQAISKTTEDYGAGRLSRSVFQRVSNEYRKACNKTVGEIYDVLDRISRQG</sequence>
<reference evidence="1" key="1">
    <citation type="journal article" date="2020" name="mSystems">
        <title>Genome- and Community-Level Interaction Insights into Carbon Utilization and Element Cycling Functions of Hydrothermarchaeota in Hydrothermal Sediment.</title>
        <authorList>
            <person name="Zhou Z."/>
            <person name="Liu Y."/>
            <person name="Xu W."/>
            <person name="Pan J."/>
            <person name="Luo Z.H."/>
            <person name="Li M."/>
        </authorList>
    </citation>
    <scope>NUCLEOTIDE SEQUENCE [LARGE SCALE GENOMIC DNA]</scope>
    <source>
        <strain evidence="1">SpSt-1056</strain>
    </source>
</reference>
<dbReference type="AlphaFoldDB" id="A0A7C5LEH8"/>